<dbReference type="GeneID" id="25902264"/>
<protein>
    <submittedName>
        <fullName evidence="1">Uncharacterized protein</fullName>
    </submittedName>
</protein>
<accession>A0A0L0GB43</accession>
<dbReference type="AlphaFoldDB" id="A0A0L0GB43"/>
<dbReference type="Proteomes" id="UP000054560">
    <property type="component" value="Unassembled WGS sequence"/>
</dbReference>
<organism evidence="1 2">
    <name type="scientific">Sphaeroforma arctica JP610</name>
    <dbReference type="NCBI Taxonomy" id="667725"/>
    <lineage>
        <taxon>Eukaryota</taxon>
        <taxon>Ichthyosporea</taxon>
        <taxon>Ichthyophonida</taxon>
        <taxon>Sphaeroforma</taxon>
    </lineage>
</organism>
<reference evidence="1 2" key="1">
    <citation type="submission" date="2011-02" db="EMBL/GenBank/DDBJ databases">
        <title>The Genome Sequence of Sphaeroforma arctica JP610.</title>
        <authorList>
            <consortium name="The Broad Institute Genome Sequencing Platform"/>
            <person name="Russ C."/>
            <person name="Cuomo C."/>
            <person name="Young S.K."/>
            <person name="Zeng Q."/>
            <person name="Gargeya S."/>
            <person name="Alvarado L."/>
            <person name="Berlin A."/>
            <person name="Chapman S.B."/>
            <person name="Chen Z."/>
            <person name="Freedman E."/>
            <person name="Gellesch M."/>
            <person name="Goldberg J."/>
            <person name="Griggs A."/>
            <person name="Gujja S."/>
            <person name="Heilman E."/>
            <person name="Heiman D."/>
            <person name="Howarth C."/>
            <person name="Mehta T."/>
            <person name="Neiman D."/>
            <person name="Pearson M."/>
            <person name="Roberts A."/>
            <person name="Saif S."/>
            <person name="Shea T."/>
            <person name="Shenoy N."/>
            <person name="Sisk P."/>
            <person name="Stolte C."/>
            <person name="Sykes S."/>
            <person name="White J."/>
            <person name="Yandava C."/>
            <person name="Burger G."/>
            <person name="Gray M.W."/>
            <person name="Holland P.W.H."/>
            <person name="King N."/>
            <person name="Lang F.B.F."/>
            <person name="Roger A.J."/>
            <person name="Ruiz-Trillo I."/>
            <person name="Haas B."/>
            <person name="Nusbaum C."/>
            <person name="Birren B."/>
        </authorList>
    </citation>
    <scope>NUCLEOTIDE SEQUENCE [LARGE SCALE GENOMIC DNA]</scope>
    <source>
        <strain evidence="1 2">JP610</strain>
    </source>
</reference>
<dbReference type="EMBL" id="KQ241668">
    <property type="protein sequence ID" value="KNC86101.1"/>
    <property type="molecule type" value="Genomic_DNA"/>
</dbReference>
<sequence length="149" mass="16712">MAMKYCRRASDHVCDMGAENTCSKIMQLCAAEEELVDNFDEVTHYLQKHLVEIIGSVHSMDKDQQRLMADDGITQVVAPPAPEEGDSHGGLLLRTFSEKIKDGHVVLTREFKVHSVDAKKNEVRYELTRAKGPGNVEHTEKKAFLTVIC</sequence>
<gene>
    <name evidence="1" type="ORF">SARC_01760</name>
</gene>
<name>A0A0L0GB43_9EUKA</name>
<evidence type="ECO:0000313" key="2">
    <source>
        <dbReference type="Proteomes" id="UP000054560"/>
    </source>
</evidence>
<proteinExistence type="predicted"/>
<dbReference type="eggNOG" id="ENOG502SXHC">
    <property type="taxonomic scope" value="Eukaryota"/>
</dbReference>
<dbReference type="RefSeq" id="XP_014160003.1">
    <property type="nucleotide sequence ID" value="XM_014304528.1"/>
</dbReference>
<evidence type="ECO:0000313" key="1">
    <source>
        <dbReference type="EMBL" id="KNC86101.1"/>
    </source>
</evidence>
<keyword evidence="2" id="KW-1185">Reference proteome</keyword>
<dbReference type="OrthoDB" id="40887at2759"/>